<protein>
    <recommendedName>
        <fullName evidence="9">BZIP domain-containing protein</fullName>
    </recommendedName>
</protein>
<feature type="region of interest" description="Disordered" evidence="8">
    <location>
        <begin position="96"/>
        <end position="150"/>
    </location>
</feature>
<feature type="region of interest" description="Disordered" evidence="8">
    <location>
        <begin position="20"/>
        <end position="75"/>
    </location>
</feature>
<feature type="compositionally biased region" description="Low complexity" evidence="8">
    <location>
        <begin position="401"/>
        <end position="413"/>
    </location>
</feature>
<accession>A0A9P5NZ51</accession>
<evidence type="ECO:0000256" key="6">
    <source>
        <dbReference type="ARBA" id="ARBA00023242"/>
    </source>
</evidence>
<reference evidence="10" key="1">
    <citation type="submission" date="2020-11" db="EMBL/GenBank/DDBJ databases">
        <authorList>
            <consortium name="DOE Joint Genome Institute"/>
            <person name="Ahrendt S."/>
            <person name="Riley R."/>
            <person name="Andreopoulos W."/>
            <person name="LaButti K."/>
            <person name="Pangilinan J."/>
            <person name="Ruiz-duenas F.J."/>
            <person name="Barrasa J.M."/>
            <person name="Sanchez-Garcia M."/>
            <person name="Camarero S."/>
            <person name="Miyauchi S."/>
            <person name="Serrano A."/>
            <person name="Linde D."/>
            <person name="Babiker R."/>
            <person name="Drula E."/>
            <person name="Ayuso-Fernandez I."/>
            <person name="Pacheco R."/>
            <person name="Padilla G."/>
            <person name="Ferreira P."/>
            <person name="Barriuso J."/>
            <person name="Kellner H."/>
            <person name="Castanera R."/>
            <person name="Alfaro M."/>
            <person name="Ramirez L."/>
            <person name="Pisabarro A.G."/>
            <person name="Kuo A."/>
            <person name="Tritt A."/>
            <person name="Lipzen A."/>
            <person name="He G."/>
            <person name="Yan M."/>
            <person name="Ng V."/>
            <person name="Cullen D."/>
            <person name="Martin F."/>
            <person name="Rosso M.-N."/>
            <person name="Henrissat B."/>
            <person name="Hibbett D."/>
            <person name="Martinez A.T."/>
            <person name="Grigoriev I.V."/>
        </authorList>
    </citation>
    <scope>NUCLEOTIDE SEQUENCE</scope>
    <source>
        <strain evidence="10">AH 44721</strain>
    </source>
</reference>
<dbReference type="PANTHER" id="PTHR47416:SF8">
    <property type="entry name" value="BASIC-LEUCINE ZIPPER TRANSCRIPTION FACTOR E-RELATED"/>
    <property type="match status" value="1"/>
</dbReference>
<dbReference type="EMBL" id="JADNYJ010000004">
    <property type="protein sequence ID" value="KAF8911499.1"/>
    <property type="molecule type" value="Genomic_DNA"/>
</dbReference>
<feature type="compositionally biased region" description="Pro residues" evidence="8">
    <location>
        <begin position="101"/>
        <end position="110"/>
    </location>
</feature>
<feature type="coiled-coil region" evidence="7">
    <location>
        <begin position="186"/>
        <end position="259"/>
    </location>
</feature>
<dbReference type="SMART" id="SM00338">
    <property type="entry name" value="BRLZ"/>
    <property type="match status" value="1"/>
</dbReference>
<dbReference type="Proteomes" id="UP000724874">
    <property type="component" value="Unassembled WGS sequence"/>
</dbReference>
<comment type="subcellular location">
    <subcellularLocation>
        <location evidence="1">Nucleus</location>
    </subcellularLocation>
</comment>
<comment type="caution">
    <text evidence="10">The sequence shown here is derived from an EMBL/GenBank/DDBJ whole genome shotgun (WGS) entry which is preliminary data.</text>
</comment>
<dbReference type="OrthoDB" id="674948at2759"/>
<dbReference type="CDD" id="cd14812">
    <property type="entry name" value="bZIP_u3"/>
    <property type="match status" value="1"/>
</dbReference>
<evidence type="ECO:0000313" key="11">
    <source>
        <dbReference type="Proteomes" id="UP000724874"/>
    </source>
</evidence>
<dbReference type="GO" id="GO:0005634">
    <property type="term" value="C:nucleus"/>
    <property type="evidence" value="ECO:0007669"/>
    <property type="project" value="UniProtKB-SubCell"/>
</dbReference>
<organism evidence="10 11">
    <name type="scientific">Gymnopilus junonius</name>
    <name type="common">Spectacular rustgill mushroom</name>
    <name type="synonym">Gymnopilus spectabilis subsp. junonius</name>
    <dbReference type="NCBI Taxonomy" id="109634"/>
    <lineage>
        <taxon>Eukaryota</taxon>
        <taxon>Fungi</taxon>
        <taxon>Dikarya</taxon>
        <taxon>Basidiomycota</taxon>
        <taxon>Agaricomycotina</taxon>
        <taxon>Agaricomycetes</taxon>
        <taxon>Agaricomycetidae</taxon>
        <taxon>Agaricales</taxon>
        <taxon>Agaricineae</taxon>
        <taxon>Hymenogastraceae</taxon>
        <taxon>Gymnopilus</taxon>
    </lineage>
</organism>
<keyword evidence="3" id="KW-0805">Transcription regulation</keyword>
<feature type="compositionally biased region" description="Polar residues" evidence="8">
    <location>
        <begin position="122"/>
        <end position="132"/>
    </location>
</feature>
<dbReference type="Gene3D" id="1.20.5.170">
    <property type="match status" value="1"/>
</dbReference>
<evidence type="ECO:0000256" key="2">
    <source>
        <dbReference type="ARBA" id="ARBA00007163"/>
    </source>
</evidence>
<evidence type="ECO:0000259" key="9">
    <source>
        <dbReference type="PROSITE" id="PS50217"/>
    </source>
</evidence>
<keyword evidence="5" id="KW-0804">Transcription</keyword>
<name>A0A9P5NZ51_GYMJU</name>
<keyword evidence="4" id="KW-0238">DNA-binding</keyword>
<keyword evidence="7" id="KW-0175">Coiled coil</keyword>
<dbReference type="Pfam" id="PF00170">
    <property type="entry name" value="bZIP_1"/>
    <property type="match status" value="1"/>
</dbReference>
<dbReference type="InterPro" id="IPR004827">
    <property type="entry name" value="bZIP"/>
</dbReference>
<evidence type="ECO:0000256" key="1">
    <source>
        <dbReference type="ARBA" id="ARBA00004123"/>
    </source>
</evidence>
<proteinExistence type="inferred from homology"/>
<dbReference type="AlphaFoldDB" id="A0A9P5NZ51"/>
<dbReference type="SUPFAM" id="SSF57959">
    <property type="entry name" value="Leucine zipper domain"/>
    <property type="match status" value="1"/>
</dbReference>
<evidence type="ECO:0000256" key="8">
    <source>
        <dbReference type="SAM" id="MobiDB-lite"/>
    </source>
</evidence>
<evidence type="ECO:0000256" key="5">
    <source>
        <dbReference type="ARBA" id="ARBA00023163"/>
    </source>
</evidence>
<dbReference type="PANTHER" id="PTHR47416">
    <property type="entry name" value="BASIC-LEUCINE ZIPPER TRANSCRIPTION FACTOR F-RELATED"/>
    <property type="match status" value="1"/>
</dbReference>
<dbReference type="GO" id="GO:0003677">
    <property type="term" value="F:DNA binding"/>
    <property type="evidence" value="ECO:0007669"/>
    <property type="project" value="UniProtKB-KW"/>
</dbReference>
<sequence>MSKQQQPILSLAMSQIISPDAPLLSPTDSQWDQQQPLFSPSNDNFTYAYYTLPPSPPSSEGSHPADSPVPHQRMLKMPMTPDASADLCLPTHQVFDFPADIPRPPTPPSRSPSLGADLKSYLTASQVSTPSSVGAKRSASPSAVVPKKRAVGERISSKDFVPPDVSGLSKREARLVKNRAAAFLSRQRKREEFECMEVRVAELEQENARLLALAQNRSSVPAPQPTELVSEVEQLKAQLAAAEERERNLSAQLASTARDIPVKLEASDSQFSLSSPSRSNVSSAHKSGASLGLMVLLCALPSLLSMRVESTAAPTSFSIPNPFPASSASAYDYNSFIPNDYDWSKASGSSLMDLDSDNHNRIRKLEFTGADSPELGGLGDLDISFDTSPSEDGKIRVRIHSPSSSASSRSGSPSYTAMSSSSLAMWSGSEPESTLRASFPSQYSSLAAYAAATSDPFLGSPAHDFSMPFTSDGTLRYDNTVPSQMDFGQLSDPSFTFGSEYNIPDSMGGKRRVRIALKSMPQAGGAEGGEWEVQLC</sequence>
<dbReference type="PROSITE" id="PS50217">
    <property type="entry name" value="BZIP"/>
    <property type="match status" value="1"/>
</dbReference>
<keyword evidence="6" id="KW-0539">Nucleus</keyword>
<feature type="region of interest" description="Disordered" evidence="8">
    <location>
        <begin position="389"/>
        <end position="413"/>
    </location>
</feature>
<dbReference type="GO" id="GO:0003700">
    <property type="term" value="F:DNA-binding transcription factor activity"/>
    <property type="evidence" value="ECO:0007669"/>
    <property type="project" value="InterPro"/>
</dbReference>
<keyword evidence="11" id="KW-1185">Reference proteome</keyword>
<evidence type="ECO:0000256" key="3">
    <source>
        <dbReference type="ARBA" id="ARBA00023015"/>
    </source>
</evidence>
<feature type="domain" description="BZIP" evidence="9">
    <location>
        <begin position="168"/>
        <end position="210"/>
    </location>
</feature>
<evidence type="ECO:0000256" key="7">
    <source>
        <dbReference type="SAM" id="Coils"/>
    </source>
</evidence>
<evidence type="ECO:0000313" key="10">
    <source>
        <dbReference type="EMBL" id="KAF8911499.1"/>
    </source>
</evidence>
<evidence type="ECO:0000256" key="4">
    <source>
        <dbReference type="ARBA" id="ARBA00023125"/>
    </source>
</evidence>
<feature type="compositionally biased region" description="Polar residues" evidence="8">
    <location>
        <begin position="26"/>
        <end position="45"/>
    </location>
</feature>
<comment type="similarity">
    <text evidence="2">Belongs to the bZIP family.</text>
</comment>
<dbReference type="InterPro" id="IPR046347">
    <property type="entry name" value="bZIP_sf"/>
</dbReference>
<gene>
    <name evidence="10" type="ORF">CPB84DRAFT_1671792</name>
</gene>